<evidence type="ECO:0000313" key="1">
    <source>
        <dbReference type="EMBL" id="KRY28974.1"/>
    </source>
</evidence>
<accession>A0A0V1AW84</accession>
<comment type="caution">
    <text evidence="1">The sequence shown here is derived from an EMBL/GenBank/DDBJ whole genome shotgun (WGS) entry which is preliminary data.</text>
</comment>
<sequence>MKRGSNLTTHIFNRADDNHVNTSEKILRNTCSKIVEISWGIMRLAFYDGEKRRKTFLEISTFSAVDILPISILINQGQLISFITISRGIGKRELPGYVCSTPLIVPDRLVPINLCELCQVVLEQWAYIHNDYRLCYAKFH</sequence>
<proteinExistence type="predicted"/>
<organism evidence="1 2">
    <name type="scientific">Trichinella spiralis</name>
    <name type="common">Trichina worm</name>
    <dbReference type="NCBI Taxonomy" id="6334"/>
    <lineage>
        <taxon>Eukaryota</taxon>
        <taxon>Metazoa</taxon>
        <taxon>Ecdysozoa</taxon>
        <taxon>Nematoda</taxon>
        <taxon>Enoplea</taxon>
        <taxon>Dorylaimia</taxon>
        <taxon>Trichinellida</taxon>
        <taxon>Trichinellidae</taxon>
        <taxon>Trichinella</taxon>
    </lineage>
</organism>
<name>A0A0V1AW84_TRISP</name>
<keyword evidence="2" id="KW-1185">Reference proteome</keyword>
<dbReference type="InParanoid" id="A0A0V1AW84"/>
<gene>
    <name evidence="1" type="ORF">T01_2963</name>
</gene>
<reference evidence="1 2" key="1">
    <citation type="submission" date="2015-01" db="EMBL/GenBank/DDBJ databases">
        <title>Evolution of Trichinella species and genotypes.</title>
        <authorList>
            <person name="Korhonen P.K."/>
            <person name="Edoardo P."/>
            <person name="Giuseppe L.R."/>
            <person name="Gasser R.B."/>
        </authorList>
    </citation>
    <scope>NUCLEOTIDE SEQUENCE [LARGE SCALE GENOMIC DNA]</scope>
    <source>
        <strain evidence="1">ISS3</strain>
    </source>
</reference>
<dbReference type="AlphaFoldDB" id="A0A0V1AW84"/>
<evidence type="ECO:0000313" key="2">
    <source>
        <dbReference type="Proteomes" id="UP000054776"/>
    </source>
</evidence>
<dbReference type="Proteomes" id="UP000054776">
    <property type="component" value="Unassembled WGS sequence"/>
</dbReference>
<dbReference type="EMBL" id="JYDH01000185">
    <property type="protein sequence ID" value="KRY28974.1"/>
    <property type="molecule type" value="Genomic_DNA"/>
</dbReference>
<protein>
    <submittedName>
        <fullName evidence="1">Uncharacterized protein</fullName>
    </submittedName>
</protein>